<organism evidence="1 2">
    <name type="scientific">Tumidithrix elongata BACA0141</name>
    <dbReference type="NCBI Taxonomy" id="2716417"/>
    <lineage>
        <taxon>Bacteria</taxon>
        <taxon>Bacillati</taxon>
        <taxon>Cyanobacteriota</taxon>
        <taxon>Cyanophyceae</taxon>
        <taxon>Pseudanabaenales</taxon>
        <taxon>Pseudanabaenaceae</taxon>
        <taxon>Tumidithrix</taxon>
        <taxon>Tumidithrix elongata</taxon>
    </lineage>
</organism>
<evidence type="ECO:0000313" key="1">
    <source>
        <dbReference type="EMBL" id="MEE3717819.1"/>
    </source>
</evidence>
<dbReference type="EMBL" id="JAZBJZ010000053">
    <property type="protein sequence ID" value="MEE3717819.1"/>
    <property type="molecule type" value="Genomic_DNA"/>
</dbReference>
<comment type="caution">
    <text evidence="1">The sequence shown here is derived from an EMBL/GenBank/DDBJ whole genome shotgun (WGS) entry which is preliminary data.</text>
</comment>
<dbReference type="RefSeq" id="WP_330484250.1">
    <property type="nucleotide sequence ID" value="NZ_JAZBJZ010000053.1"/>
</dbReference>
<accession>A0AAW9PS93</accession>
<sequence>MSGMVVTVPWHPTANTGSNFPTNAVRLWGGDVNWRSATAYDAIQAVVGGLRQAGTREGLQKVLASSSFSVDGATGKIQFQPSGDRLGAPLLVKIAPGNRSGTGFDFVSIPNP</sequence>
<reference evidence="1" key="1">
    <citation type="submission" date="2024-01" db="EMBL/GenBank/DDBJ databases">
        <title>Bank of Algae and Cyanobacteria of the Azores (BACA) strain genomes.</title>
        <authorList>
            <person name="Luz R."/>
            <person name="Cordeiro R."/>
            <person name="Fonseca A."/>
            <person name="Goncalves V."/>
        </authorList>
    </citation>
    <scope>NUCLEOTIDE SEQUENCE</scope>
    <source>
        <strain evidence="1">BACA0141</strain>
    </source>
</reference>
<gene>
    <name evidence="1" type="ORF">V2H45_13840</name>
</gene>
<dbReference type="Gene3D" id="3.40.50.2300">
    <property type="match status" value="1"/>
</dbReference>
<dbReference type="InterPro" id="IPR028082">
    <property type="entry name" value="Peripla_BP_I"/>
</dbReference>
<protein>
    <recommendedName>
        <fullName evidence="3">Leucine-binding protein domain-containing protein</fullName>
    </recommendedName>
</protein>
<keyword evidence="2" id="KW-1185">Reference proteome</keyword>
<proteinExistence type="predicted"/>
<evidence type="ECO:0008006" key="3">
    <source>
        <dbReference type="Google" id="ProtNLM"/>
    </source>
</evidence>
<dbReference type="AlphaFoldDB" id="A0AAW9PS93"/>
<evidence type="ECO:0000313" key="2">
    <source>
        <dbReference type="Proteomes" id="UP001333818"/>
    </source>
</evidence>
<dbReference type="SUPFAM" id="SSF53822">
    <property type="entry name" value="Periplasmic binding protein-like I"/>
    <property type="match status" value="1"/>
</dbReference>
<dbReference type="CDD" id="cd06268">
    <property type="entry name" value="PBP1_ABC_transporter_LIVBP-like"/>
    <property type="match status" value="1"/>
</dbReference>
<dbReference type="Proteomes" id="UP001333818">
    <property type="component" value="Unassembled WGS sequence"/>
</dbReference>
<name>A0AAW9PS93_9CYAN</name>